<dbReference type="AlphaFoldDB" id="A0AAV2GT67"/>
<reference evidence="2 3" key="1">
    <citation type="submission" date="2024-04" db="EMBL/GenBank/DDBJ databases">
        <authorList>
            <person name="Fracassetti M."/>
        </authorList>
    </citation>
    <scope>NUCLEOTIDE SEQUENCE [LARGE SCALE GENOMIC DNA]</scope>
</reference>
<evidence type="ECO:0000313" key="3">
    <source>
        <dbReference type="Proteomes" id="UP001497516"/>
    </source>
</evidence>
<dbReference type="Proteomes" id="UP001497516">
    <property type="component" value="Chromosome 9"/>
</dbReference>
<feature type="region of interest" description="Disordered" evidence="1">
    <location>
        <begin position="62"/>
        <end position="90"/>
    </location>
</feature>
<keyword evidence="3" id="KW-1185">Reference proteome</keyword>
<gene>
    <name evidence="2" type="ORF">LTRI10_LOCUS52078</name>
</gene>
<dbReference type="EMBL" id="OZ034822">
    <property type="protein sequence ID" value="CAL1412808.1"/>
    <property type="molecule type" value="Genomic_DNA"/>
</dbReference>
<sequence length="90" mass="10552">MKTVAKEWPDQKLDQAMTRTGRVTWLAKRKTRAGGREQQVWTRKRVYVPLGPARKLHGIKEIQNHQQPNKEAELSSKRVVEPGKEDQLHW</sequence>
<name>A0AAV2GT67_9ROSI</name>
<accession>A0AAV2GT67</accession>
<proteinExistence type="predicted"/>
<organism evidence="2 3">
    <name type="scientific">Linum trigynum</name>
    <dbReference type="NCBI Taxonomy" id="586398"/>
    <lineage>
        <taxon>Eukaryota</taxon>
        <taxon>Viridiplantae</taxon>
        <taxon>Streptophyta</taxon>
        <taxon>Embryophyta</taxon>
        <taxon>Tracheophyta</taxon>
        <taxon>Spermatophyta</taxon>
        <taxon>Magnoliopsida</taxon>
        <taxon>eudicotyledons</taxon>
        <taxon>Gunneridae</taxon>
        <taxon>Pentapetalae</taxon>
        <taxon>rosids</taxon>
        <taxon>fabids</taxon>
        <taxon>Malpighiales</taxon>
        <taxon>Linaceae</taxon>
        <taxon>Linum</taxon>
    </lineage>
</organism>
<evidence type="ECO:0000256" key="1">
    <source>
        <dbReference type="SAM" id="MobiDB-lite"/>
    </source>
</evidence>
<evidence type="ECO:0000313" key="2">
    <source>
        <dbReference type="EMBL" id="CAL1412808.1"/>
    </source>
</evidence>
<protein>
    <submittedName>
        <fullName evidence="2">Uncharacterized protein</fullName>
    </submittedName>
</protein>